<dbReference type="GO" id="GO:0006542">
    <property type="term" value="P:glutamine biosynthetic process"/>
    <property type="evidence" value="ECO:0007669"/>
    <property type="project" value="InterPro"/>
</dbReference>
<evidence type="ECO:0000256" key="3">
    <source>
        <dbReference type="ARBA" id="ARBA00022741"/>
    </source>
</evidence>
<dbReference type="InterPro" id="IPR008147">
    <property type="entry name" value="Gln_synt_N"/>
</dbReference>
<keyword evidence="10" id="KW-1185">Reference proteome</keyword>
<proteinExistence type="inferred from homology"/>
<dbReference type="PROSITE" id="PS51987">
    <property type="entry name" value="GS_CATALYTIC"/>
    <property type="match status" value="1"/>
</dbReference>
<dbReference type="FunFam" id="3.30.590.10:FF:000005">
    <property type="entry name" value="Probable glutamine synthetase"/>
    <property type="match status" value="1"/>
</dbReference>
<dbReference type="SUPFAM" id="SSF54368">
    <property type="entry name" value="Glutamine synthetase, N-terminal domain"/>
    <property type="match status" value="1"/>
</dbReference>
<keyword evidence="4" id="KW-0067">ATP-binding</keyword>
<dbReference type="Gene3D" id="3.10.20.70">
    <property type="entry name" value="Glutamine synthetase, N-terminal domain"/>
    <property type="match status" value="1"/>
</dbReference>
<comment type="similarity">
    <text evidence="1 5 6">Belongs to the glutamine synthetase family.</text>
</comment>
<evidence type="ECO:0008006" key="11">
    <source>
        <dbReference type="Google" id="ProtNLM"/>
    </source>
</evidence>
<name>A0A8J4PSF9_9MYCE</name>
<accession>A0A8J4PSF9</accession>
<dbReference type="Gene3D" id="3.30.590.10">
    <property type="entry name" value="Glutamine synthetase/guanido kinase, catalytic domain"/>
    <property type="match status" value="1"/>
</dbReference>
<comment type="caution">
    <text evidence="9">The sequence shown here is derived from an EMBL/GenBank/DDBJ whole genome shotgun (WGS) entry which is preliminary data.</text>
</comment>
<dbReference type="OrthoDB" id="77835at2759"/>
<evidence type="ECO:0000256" key="4">
    <source>
        <dbReference type="ARBA" id="ARBA00022840"/>
    </source>
</evidence>
<evidence type="ECO:0000259" key="8">
    <source>
        <dbReference type="PROSITE" id="PS51987"/>
    </source>
</evidence>
<evidence type="ECO:0000256" key="5">
    <source>
        <dbReference type="PROSITE-ProRule" id="PRU01330"/>
    </source>
</evidence>
<evidence type="ECO:0000259" key="7">
    <source>
        <dbReference type="PROSITE" id="PS51986"/>
    </source>
</evidence>
<sequence length="532" mass="59976">MINLFQKTHKLNSSTFLKNGLKSYCTSSSNNNGNKTIKLDFIEPNKYREKINNFSSTSPKPASTSGNSLNSADDSVYSVLNTEDLILNQIKISKSPFIKVAGADIDGVLRGKYLDKDKFESAVKKGFGFCSVIFGWDSGDVCYDNVAFTGNHTGYPDVNAKLDVGTYRTIPWEYDVPFFLMDFVKPNGEPLPICPRQVLKRVVRMCQDHQLEPLMGMEFEWYNYREDNHTIREKSYNNLTPLTNGMFGYSLLRTSQNSEFMNSLSELRGFGVPLEGLHTETGPGVYEAAIRFSSALEAGDRAILFKQSAKEIASLQGIIASFMAKPYQHLPGCSGHMHQNFASPDGKNLFHDPSAPNEMSEMFKSFVAGQLLLLPEFLPFFAPNINSYKRLVDGYWAPTTPTWGIDNRTVAIRVLKQGKATRSEFRVPGSDVNPYISIAASFAAGLYGVLNKLELKSPPVSQNSYDLYKQGLVSRLPRSLSESTELLAKSTIAKELLGAEFVDHFVETRRWEYRQFNHQVHKWELERYFEII</sequence>
<dbReference type="GO" id="GO:0004356">
    <property type="term" value="F:glutamine synthetase activity"/>
    <property type="evidence" value="ECO:0007669"/>
    <property type="project" value="InterPro"/>
</dbReference>
<dbReference type="Proteomes" id="UP000695562">
    <property type="component" value="Unassembled WGS sequence"/>
</dbReference>
<protein>
    <recommendedName>
        <fullName evidence="11">Glutamine synthetase</fullName>
    </recommendedName>
</protein>
<evidence type="ECO:0000256" key="6">
    <source>
        <dbReference type="RuleBase" id="RU000384"/>
    </source>
</evidence>
<evidence type="ECO:0000313" key="9">
    <source>
        <dbReference type="EMBL" id="KAF2071644.1"/>
    </source>
</evidence>
<dbReference type="PANTHER" id="PTHR43785:SF12">
    <property type="entry name" value="TYPE-1 GLUTAMINE SYNTHETASE 2"/>
    <property type="match status" value="1"/>
</dbReference>
<dbReference type="PROSITE" id="PS51986">
    <property type="entry name" value="GS_BETA_GRASP"/>
    <property type="match status" value="1"/>
</dbReference>
<evidence type="ECO:0000256" key="1">
    <source>
        <dbReference type="ARBA" id="ARBA00009897"/>
    </source>
</evidence>
<keyword evidence="3" id="KW-0547">Nucleotide-binding</keyword>
<dbReference type="InterPro" id="IPR014746">
    <property type="entry name" value="Gln_synth/guanido_kin_cat_dom"/>
</dbReference>
<reference evidence="9" key="1">
    <citation type="submission" date="2020-01" db="EMBL/GenBank/DDBJ databases">
        <title>Development of genomics and gene disruption for Polysphondylium violaceum indicates a role for the polyketide synthase stlB in stalk morphogenesis.</title>
        <authorList>
            <person name="Narita B."/>
            <person name="Kawabe Y."/>
            <person name="Kin K."/>
            <person name="Saito T."/>
            <person name="Gibbs R."/>
            <person name="Kuspa A."/>
            <person name="Muzny D."/>
            <person name="Queller D."/>
            <person name="Richards S."/>
            <person name="Strassman J."/>
            <person name="Sucgang R."/>
            <person name="Worley K."/>
            <person name="Schaap P."/>
        </authorList>
    </citation>
    <scope>NUCLEOTIDE SEQUENCE</scope>
    <source>
        <strain evidence="9">QSvi11</strain>
    </source>
</reference>
<feature type="domain" description="GS beta-grasp" evidence="7">
    <location>
        <begin position="88"/>
        <end position="188"/>
    </location>
</feature>
<dbReference type="Pfam" id="PF00120">
    <property type="entry name" value="Gln-synt_C"/>
    <property type="match status" value="1"/>
</dbReference>
<keyword evidence="2" id="KW-0436">Ligase</keyword>
<evidence type="ECO:0000256" key="2">
    <source>
        <dbReference type="ARBA" id="ARBA00022598"/>
    </source>
</evidence>
<feature type="domain" description="GS catalytic" evidence="8">
    <location>
        <begin position="195"/>
        <end position="532"/>
    </location>
</feature>
<dbReference type="GO" id="GO:0005524">
    <property type="term" value="F:ATP binding"/>
    <property type="evidence" value="ECO:0007669"/>
    <property type="project" value="UniProtKB-KW"/>
</dbReference>
<dbReference type="InterPro" id="IPR008146">
    <property type="entry name" value="Gln_synth_cat_dom"/>
</dbReference>
<dbReference type="GO" id="GO:0006576">
    <property type="term" value="P:biogenic amine metabolic process"/>
    <property type="evidence" value="ECO:0007669"/>
    <property type="project" value="UniProtKB-ARBA"/>
</dbReference>
<dbReference type="AlphaFoldDB" id="A0A8J4PSF9"/>
<dbReference type="SUPFAM" id="SSF55931">
    <property type="entry name" value="Glutamine synthetase/guanido kinase"/>
    <property type="match status" value="1"/>
</dbReference>
<dbReference type="InterPro" id="IPR036651">
    <property type="entry name" value="Gln_synt_N_sf"/>
</dbReference>
<evidence type="ECO:0000313" key="10">
    <source>
        <dbReference type="Proteomes" id="UP000695562"/>
    </source>
</evidence>
<gene>
    <name evidence="9" type="ORF">CYY_007037</name>
</gene>
<dbReference type="EMBL" id="AJWJ01000354">
    <property type="protein sequence ID" value="KAF2071644.1"/>
    <property type="molecule type" value="Genomic_DNA"/>
</dbReference>
<dbReference type="PANTHER" id="PTHR43785">
    <property type="entry name" value="GAMMA-GLUTAMYLPUTRESCINE SYNTHETASE"/>
    <property type="match status" value="1"/>
</dbReference>
<organism evidence="9 10">
    <name type="scientific">Polysphondylium violaceum</name>
    <dbReference type="NCBI Taxonomy" id="133409"/>
    <lineage>
        <taxon>Eukaryota</taxon>
        <taxon>Amoebozoa</taxon>
        <taxon>Evosea</taxon>
        <taxon>Eumycetozoa</taxon>
        <taxon>Dictyostelia</taxon>
        <taxon>Dictyosteliales</taxon>
        <taxon>Dictyosteliaceae</taxon>
        <taxon>Polysphondylium</taxon>
    </lineage>
</organism>
<dbReference type="SMART" id="SM01230">
    <property type="entry name" value="Gln-synt_C"/>
    <property type="match status" value="1"/>
</dbReference>